<name>A0A1L3ZHL4_RHILE</name>
<dbReference type="EMBL" id="CP018229">
    <property type="protein sequence ID" value="API55136.1"/>
    <property type="molecule type" value="Genomic_DNA"/>
</dbReference>
<keyword evidence="1" id="KW-0614">Plasmid</keyword>
<evidence type="ECO:0000313" key="2">
    <source>
        <dbReference type="Proteomes" id="UP000183050"/>
    </source>
</evidence>
<evidence type="ECO:0008006" key="3">
    <source>
        <dbReference type="Google" id="ProtNLM"/>
    </source>
</evidence>
<dbReference type="PANTHER" id="PTHR35528:SF3">
    <property type="entry name" value="BLL1675 PROTEIN"/>
    <property type="match status" value="1"/>
</dbReference>
<geneLocation type="plasmid" evidence="1">
    <name>unnamed1</name>
</geneLocation>
<accession>A0A1L3ZHL4</accession>
<sequence length="196" mass="22546">MTVSAPTDKNHRYPIEIVARAVWLYFRFHLSLRDVEEMLLDRGIVVSCETIRRWCRKHGLDYARRIRRKAPTKGDVWHTFIEMPWSPSLPADRFRILLAKCLPNFSALPHGLVRDDDSTSCQHILDHPQAERKPEIEPNRVGNHLRRKSVATIKRITGKSGHAARSHILIDARLTLRGPPDSVTIQFLQHIADPGC</sequence>
<dbReference type="Proteomes" id="UP000183050">
    <property type="component" value="Plasmid unnamed1"/>
</dbReference>
<dbReference type="PANTHER" id="PTHR35528">
    <property type="entry name" value="BLL1675 PROTEIN"/>
    <property type="match status" value="1"/>
</dbReference>
<dbReference type="InterPro" id="IPR052183">
    <property type="entry name" value="IS_Transposase"/>
</dbReference>
<proteinExistence type="predicted"/>
<dbReference type="AlphaFoldDB" id="A0A1L3ZHL4"/>
<protein>
    <recommendedName>
        <fullName evidence="3">IS6 family transposase</fullName>
    </recommendedName>
</protein>
<reference evidence="1 2" key="1">
    <citation type="submission" date="2016-11" db="EMBL/GenBank/DDBJ databases">
        <title>Rhizobium leguminosarum bv. viciae strain Vaf12 isolated from Vavilovia formosa root nodules from Russia, Dagestan.</title>
        <authorList>
            <person name="Kimeklis A."/>
        </authorList>
    </citation>
    <scope>NUCLEOTIDE SEQUENCE [LARGE SCALE GENOMIC DNA]</scope>
    <source>
        <strain evidence="1 2">Vaf-108</strain>
        <plasmid evidence="2">Plasmid unnamed1</plasmid>
    </source>
</reference>
<organism evidence="1 2">
    <name type="scientific">Rhizobium leguminosarum</name>
    <dbReference type="NCBI Taxonomy" id="384"/>
    <lineage>
        <taxon>Bacteria</taxon>
        <taxon>Pseudomonadati</taxon>
        <taxon>Pseudomonadota</taxon>
        <taxon>Alphaproteobacteria</taxon>
        <taxon>Hyphomicrobiales</taxon>
        <taxon>Rhizobiaceae</taxon>
        <taxon>Rhizobium/Agrobacterium group</taxon>
        <taxon>Rhizobium</taxon>
    </lineage>
</organism>
<gene>
    <name evidence="1" type="ORF">BMW22_26350</name>
</gene>
<evidence type="ECO:0000313" key="1">
    <source>
        <dbReference type="EMBL" id="API55136.1"/>
    </source>
</evidence>